<dbReference type="Gene3D" id="1.20.120.1020">
    <property type="entry name" value="Prion-inhibition and propagation, HeLo domain"/>
    <property type="match status" value="1"/>
</dbReference>
<dbReference type="InterPro" id="IPR038305">
    <property type="entry name" value="HeLo_sf"/>
</dbReference>
<evidence type="ECO:0000259" key="1">
    <source>
        <dbReference type="Pfam" id="PF14479"/>
    </source>
</evidence>
<name>S3CZU4_GLAL2</name>
<dbReference type="EMBL" id="KE145363">
    <property type="protein sequence ID" value="EPE30419.1"/>
    <property type="molecule type" value="Genomic_DNA"/>
</dbReference>
<dbReference type="Pfam" id="PF14479">
    <property type="entry name" value="HeLo"/>
    <property type="match status" value="1"/>
</dbReference>
<evidence type="ECO:0000313" key="2">
    <source>
        <dbReference type="EMBL" id="EPE30419.1"/>
    </source>
</evidence>
<proteinExistence type="predicted"/>
<dbReference type="InterPro" id="IPR029498">
    <property type="entry name" value="HeLo_dom"/>
</dbReference>
<dbReference type="RefSeq" id="XP_008081830.1">
    <property type="nucleotide sequence ID" value="XM_008083639.1"/>
</dbReference>
<sequence length="436" mass="48925">MEAIGVTLSVLPIFSVCLEYFQYFKTAQSFSFDSKILLWKLDFEHERFIIWGEKHGCSFGEKDSQSSGPDNKKRLLVENALTLIAELFKNTRYCTINMDTAALKRFKTRFKNRDTLTNGTDLVPSQPGAAAKIRWAVYDKNKFEVLIKDIRDLVTGLYEILPVPNKERDRLVLDDMRSLLPDTEQLKQVEIASEDLYVAWSEAASIMILASEAGSVSAAAVPVMDHPQSQAFVRQESGEREQFAELNKQLGSVAHTKFCMTLTPQCLSASTAVPCTPHLIEETRVLNSDFPSFTPEGYQVISSLGNLITDKINPKFPSRALEILEIANYEAAASQALAIESMLPAEDIKIYCSPCACAIRTALRISKERSTLLIEYTVRVDERLPPSCCSYSTLVDAISSLLRIIQLAESGQLGRIANVIDHNLLKYLDRQWTEKM</sequence>
<reference evidence="2 3" key="1">
    <citation type="journal article" date="2013" name="BMC Genomics">
        <title>Genomics-driven discovery of the pneumocandin biosynthetic gene cluster in the fungus Glarea lozoyensis.</title>
        <authorList>
            <person name="Chen L."/>
            <person name="Yue Q."/>
            <person name="Zhang X."/>
            <person name="Xiang M."/>
            <person name="Wang C."/>
            <person name="Li S."/>
            <person name="Che Y."/>
            <person name="Ortiz-Lopez F.J."/>
            <person name="Bills G.F."/>
            <person name="Liu X."/>
            <person name="An Z."/>
        </authorList>
    </citation>
    <scope>NUCLEOTIDE SEQUENCE [LARGE SCALE GENOMIC DNA]</scope>
    <source>
        <strain evidence="3">ATCC 20868 / MF5171</strain>
    </source>
</reference>
<organism evidence="2 3">
    <name type="scientific">Glarea lozoyensis (strain ATCC 20868 / MF5171)</name>
    <dbReference type="NCBI Taxonomy" id="1116229"/>
    <lineage>
        <taxon>Eukaryota</taxon>
        <taxon>Fungi</taxon>
        <taxon>Dikarya</taxon>
        <taxon>Ascomycota</taxon>
        <taxon>Pezizomycotina</taxon>
        <taxon>Leotiomycetes</taxon>
        <taxon>Helotiales</taxon>
        <taxon>Helotiaceae</taxon>
        <taxon>Glarea</taxon>
    </lineage>
</organism>
<dbReference type="OrthoDB" id="20872at2759"/>
<dbReference type="AlphaFoldDB" id="S3CZU4"/>
<feature type="domain" description="Prion-inhibition and propagation HeLo" evidence="1">
    <location>
        <begin position="3"/>
        <end position="188"/>
    </location>
</feature>
<dbReference type="PANTHER" id="PTHR37542">
    <property type="entry name" value="HELO DOMAIN-CONTAINING PROTEIN-RELATED"/>
    <property type="match status" value="1"/>
</dbReference>
<dbReference type="KEGG" id="glz:GLAREA_03386"/>
<dbReference type="GeneID" id="19462441"/>
<evidence type="ECO:0000313" key="3">
    <source>
        <dbReference type="Proteomes" id="UP000016922"/>
    </source>
</evidence>
<dbReference type="Proteomes" id="UP000016922">
    <property type="component" value="Unassembled WGS sequence"/>
</dbReference>
<gene>
    <name evidence="2" type="ORF">GLAREA_03386</name>
</gene>
<accession>S3CZU4</accession>
<protein>
    <recommendedName>
        <fullName evidence="1">Prion-inhibition and propagation HeLo domain-containing protein</fullName>
    </recommendedName>
</protein>
<dbReference type="HOGENOM" id="CLU_029868_0_0_1"/>
<keyword evidence="3" id="KW-1185">Reference proteome</keyword>
<dbReference type="OMA" id="IWGEKHG"/>